<sequence>MKWHLLFPFTASLLYIVSALFLKRAQQLGGGVLRTTFIANVAIALVFTALLPMGGKGQPASLLWQPALVAALFVAGQVFAVLALSLGDVSVAAPVLGAKTIFVAWFTTLLLAIHLPWQLWCGAGLSFGAIILLNRVPRPTAAANGDADEQAHHEHRRRLGQTLFFSLIAAASYALFDVLVQKWSPAWGTGRFLPIMFALSAVMSVVFVPFIREPWHAVPRAAWAPLGAGTFFMALQSFAFVSGIAMFGDATAMNVVYSARGVWSVAAVWLIGHWFANTEGQLGGSVLRWRLAGAAVMTSAIVLIVTR</sequence>
<evidence type="ECO:0000256" key="1">
    <source>
        <dbReference type="SAM" id="Phobius"/>
    </source>
</evidence>
<feature type="transmembrane region" description="Helical" evidence="1">
    <location>
        <begin position="96"/>
        <end position="117"/>
    </location>
</feature>
<feature type="transmembrane region" description="Helical" evidence="1">
    <location>
        <begin position="31"/>
        <end position="51"/>
    </location>
</feature>
<organism evidence="3 4">
    <name type="scientific">Chthoniobacter flavus Ellin428</name>
    <dbReference type="NCBI Taxonomy" id="497964"/>
    <lineage>
        <taxon>Bacteria</taxon>
        <taxon>Pseudomonadati</taxon>
        <taxon>Verrucomicrobiota</taxon>
        <taxon>Spartobacteria</taxon>
        <taxon>Chthoniobacterales</taxon>
        <taxon>Chthoniobacteraceae</taxon>
        <taxon>Chthoniobacter</taxon>
    </lineage>
</organism>
<dbReference type="RefSeq" id="WP_006980700.1">
    <property type="nucleotide sequence ID" value="NZ_ABVL01000009.1"/>
</dbReference>
<keyword evidence="1" id="KW-1133">Transmembrane helix</keyword>
<feature type="domain" description="EamA" evidence="2">
    <location>
        <begin position="5"/>
        <end position="134"/>
    </location>
</feature>
<keyword evidence="1" id="KW-0812">Transmembrane</keyword>
<gene>
    <name evidence="3" type="ORF">CfE428DRAFT_3375</name>
</gene>
<evidence type="ECO:0000313" key="3">
    <source>
        <dbReference type="EMBL" id="EDY19198.1"/>
    </source>
</evidence>
<dbReference type="eggNOG" id="COG0697">
    <property type="taxonomic scope" value="Bacteria"/>
</dbReference>
<keyword evidence="4" id="KW-1185">Reference proteome</keyword>
<feature type="transmembrane region" description="Helical" evidence="1">
    <location>
        <begin position="223"/>
        <end position="248"/>
    </location>
</feature>
<feature type="transmembrane region" description="Helical" evidence="1">
    <location>
        <begin position="6"/>
        <end position="22"/>
    </location>
</feature>
<dbReference type="InParanoid" id="B4D387"/>
<dbReference type="Pfam" id="PF00892">
    <property type="entry name" value="EamA"/>
    <property type="match status" value="1"/>
</dbReference>
<feature type="transmembrane region" description="Helical" evidence="1">
    <location>
        <begin position="192"/>
        <end position="211"/>
    </location>
</feature>
<protein>
    <recommendedName>
        <fullName evidence="2">EamA domain-containing protein</fullName>
    </recommendedName>
</protein>
<dbReference type="Proteomes" id="UP000005824">
    <property type="component" value="Unassembled WGS sequence"/>
</dbReference>
<feature type="transmembrane region" description="Helical" evidence="1">
    <location>
        <begin position="287"/>
        <end position="306"/>
    </location>
</feature>
<feature type="transmembrane region" description="Helical" evidence="1">
    <location>
        <begin position="63"/>
        <end position="84"/>
    </location>
</feature>
<feature type="transmembrane region" description="Helical" evidence="1">
    <location>
        <begin position="255"/>
        <end position="275"/>
    </location>
</feature>
<dbReference type="InterPro" id="IPR000620">
    <property type="entry name" value="EamA_dom"/>
</dbReference>
<dbReference type="AlphaFoldDB" id="B4D387"/>
<reference evidence="3 4" key="1">
    <citation type="journal article" date="2011" name="J. Bacteriol.">
        <title>Genome sequence of Chthoniobacter flavus Ellin428, an aerobic heterotrophic soil bacterium.</title>
        <authorList>
            <person name="Kant R."/>
            <person name="van Passel M.W."/>
            <person name="Palva A."/>
            <person name="Lucas S."/>
            <person name="Lapidus A."/>
            <person name="Glavina Del Rio T."/>
            <person name="Dalin E."/>
            <person name="Tice H."/>
            <person name="Bruce D."/>
            <person name="Goodwin L."/>
            <person name="Pitluck S."/>
            <person name="Larimer F.W."/>
            <person name="Land M.L."/>
            <person name="Hauser L."/>
            <person name="Sangwan P."/>
            <person name="de Vos W.M."/>
            <person name="Janssen P.H."/>
            <person name="Smidt H."/>
        </authorList>
    </citation>
    <scope>NUCLEOTIDE SEQUENCE [LARGE SCALE GENOMIC DNA]</scope>
    <source>
        <strain evidence="3 4">Ellin428</strain>
    </source>
</reference>
<dbReference type="EMBL" id="ABVL01000009">
    <property type="protein sequence ID" value="EDY19198.1"/>
    <property type="molecule type" value="Genomic_DNA"/>
</dbReference>
<accession>B4D387</accession>
<proteinExistence type="predicted"/>
<name>B4D387_9BACT</name>
<keyword evidence="1" id="KW-0472">Membrane</keyword>
<evidence type="ECO:0000259" key="2">
    <source>
        <dbReference type="Pfam" id="PF00892"/>
    </source>
</evidence>
<evidence type="ECO:0000313" key="4">
    <source>
        <dbReference type="Proteomes" id="UP000005824"/>
    </source>
</evidence>
<dbReference type="GO" id="GO:0016020">
    <property type="term" value="C:membrane"/>
    <property type="evidence" value="ECO:0007669"/>
    <property type="project" value="InterPro"/>
</dbReference>
<comment type="caution">
    <text evidence="3">The sequence shown here is derived from an EMBL/GenBank/DDBJ whole genome shotgun (WGS) entry which is preliminary data.</text>
</comment>
<feature type="transmembrane region" description="Helical" evidence="1">
    <location>
        <begin position="163"/>
        <end position="180"/>
    </location>
</feature>